<evidence type="ECO:0000313" key="3">
    <source>
        <dbReference type="Proteomes" id="UP000515480"/>
    </source>
</evidence>
<dbReference type="AlphaFoldDB" id="A0A7G7VLE4"/>
<keyword evidence="1" id="KW-0175">Coiled coil</keyword>
<accession>A0A7G7VLE4</accession>
<protein>
    <submittedName>
        <fullName evidence="2">V-type ATP synthase subunit D</fullName>
    </submittedName>
</protein>
<feature type="coiled-coil region" evidence="1">
    <location>
        <begin position="9"/>
        <end position="36"/>
    </location>
</feature>
<evidence type="ECO:0000313" key="2">
    <source>
        <dbReference type="EMBL" id="QNH54937.1"/>
    </source>
</evidence>
<proteinExistence type="predicted"/>
<dbReference type="Proteomes" id="UP000515480">
    <property type="component" value="Chromosome"/>
</dbReference>
<gene>
    <name evidence="2" type="ORF">H1B31_03005</name>
</gene>
<reference evidence="2 3" key="1">
    <citation type="submission" date="2020-07" db="EMBL/GenBank/DDBJ databases">
        <title>Complete genome and description of Selenomonas timonensis sp. nov., a new bacterium isolated from a gingivitis subject.</title>
        <authorList>
            <person name="Antezack A."/>
        </authorList>
    </citation>
    <scope>NUCLEOTIDE SEQUENCE [LARGE SCALE GENOMIC DNA]</scope>
    <source>
        <strain evidence="2 3">Marseille-Q3039</strain>
    </source>
</reference>
<sequence length="79" mass="9284">MQEIGGMLLHDLDAAIRRTEEAMRILERRMQHAVGDLDYESYLHEKRALTAALLALRKRREREENFSQNSVSSDRIKDK</sequence>
<name>A0A7G7VLE4_9FIRM</name>
<keyword evidence="3" id="KW-1185">Reference proteome</keyword>
<dbReference type="EMBL" id="CP060204">
    <property type="protein sequence ID" value="QNH54937.1"/>
    <property type="molecule type" value="Genomic_DNA"/>
</dbReference>
<dbReference type="KEGG" id="stim:H1B31_03005"/>
<evidence type="ECO:0000256" key="1">
    <source>
        <dbReference type="SAM" id="Coils"/>
    </source>
</evidence>
<organism evidence="2 3">
    <name type="scientific">Selenomonas timonae</name>
    <dbReference type="NCBI Taxonomy" id="2754044"/>
    <lineage>
        <taxon>Bacteria</taxon>
        <taxon>Bacillati</taxon>
        <taxon>Bacillota</taxon>
        <taxon>Negativicutes</taxon>
        <taxon>Selenomonadales</taxon>
        <taxon>Selenomonadaceae</taxon>
        <taxon>Selenomonas</taxon>
    </lineage>
</organism>